<dbReference type="Gene3D" id="3.40.50.300">
    <property type="entry name" value="P-loop containing nucleotide triphosphate hydrolases"/>
    <property type="match status" value="1"/>
</dbReference>
<evidence type="ECO:0000256" key="4">
    <source>
        <dbReference type="NCBIfam" id="TIGR00152"/>
    </source>
</evidence>
<comment type="subcellular location">
    <subcellularLocation>
        <location evidence="3">Cytoplasm</location>
    </subcellularLocation>
</comment>
<dbReference type="InterPro" id="IPR027417">
    <property type="entry name" value="P-loop_NTPase"/>
</dbReference>
<dbReference type="CDD" id="cd02022">
    <property type="entry name" value="DPCK"/>
    <property type="match status" value="1"/>
</dbReference>
<keyword evidence="3" id="KW-0963">Cytoplasm</keyword>
<dbReference type="GO" id="GO:0005524">
    <property type="term" value="F:ATP binding"/>
    <property type="evidence" value="ECO:0007669"/>
    <property type="project" value="UniProtKB-UniRule"/>
</dbReference>
<feature type="compositionally biased region" description="Pro residues" evidence="5">
    <location>
        <begin position="213"/>
        <end position="223"/>
    </location>
</feature>
<feature type="region of interest" description="Disordered" evidence="5">
    <location>
        <begin position="202"/>
        <end position="223"/>
    </location>
</feature>
<dbReference type="GO" id="GO:0015937">
    <property type="term" value="P:coenzyme A biosynthetic process"/>
    <property type="evidence" value="ECO:0007669"/>
    <property type="project" value="UniProtKB-UniRule"/>
</dbReference>
<dbReference type="SUPFAM" id="SSF52540">
    <property type="entry name" value="P-loop containing nucleoside triphosphate hydrolases"/>
    <property type="match status" value="1"/>
</dbReference>
<dbReference type="HAMAP" id="MF_00376">
    <property type="entry name" value="Dephospho_CoA_kinase"/>
    <property type="match status" value="1"/>
</dbReference>
<keyword evidence="3 6" id="KW-0418">Kinase</keyword>
<organism evidence="6 7">
    <name type="scientific">Herbiconiux oxytropis</name>
    <dbReference type="NCBI Taxonomy" id="2970915"/>
    <lineage>
        <taxon>Bacteria</taxon>
        <taxon>Bacillati</taxon>
        <taxon>Actinomycetota</taxon>
        <taxon>Actinomycetes</taxon>
        <taxon>Micrococcales</taxon>
        <taxon>Microbacteriaceae</taxon>
        <taxon>Herbiconiux</taxon>
    </lineage>
</organism>
<evidence type="ECO:0000256" key="3">
    <source>
        <dbReference type="HAMAP-Rule" id="MF_00376"/>
    </source>
</evidence>
<dbReference type="Proteomes" id="UP001165587">
    <property type="component" value="Unassembled WGS sequence"/>
</dbReference>
<sequence>MYVIGLTGGIAAGKSTVTKRLGELGAVTIDADQLAREAVAPGSPGLAAIRSRFGEGVIGPDGALDRPALGAIVFADESARLDLNGITHPAVIALFQERLRAAEAADPSAIVVYDIPLLAETGGRRGGTFEFVIVVEAPEEQRIRRLVELRGMDRSEAERRIASQSGDAERRALADVVIDSGGSLEHTLEQIDAAWEVVRRRAAAKHGGEAPDAPTPTSGPPAP</sequence>
<evidence type="ECO:0000256" key="5">
    <source>
        <dbReference type="SAM" id="MobiDB-lite"/>
    </source>
</evidence>
<keyword evidence="3" id="KW-0173">Coenzyme A biosynthesis</keyword>
<feature type="binding site" evidence="3">
    <location>
        <begin position="11"/>
        <end position="16"/>
    </location>
    <ligand>
        <name>ATP</name>
        <dbReference type="ChEBI" id="CHEBI:30616"/>
    </ligand>
</feature>
<dbReference type="PROSITE" id="PS51219">
    <property type="entry name" value="DPCK"/>
    <property type="match status" value="1"/>
</dbReference>
<dbReference type="GO" id="GO:0005737">
    <property type="term" value="C:cytoplasm"/>
    <property type="evidence" value="ECO:0007669"/>
    <property type="project" value="UniProtKB-SubCell"/>
</dbReference>
<evidence type="ECO:0000313" key="7">
    <source>
        <dbReference type="Proteomes" id="UP001165587"/>
    </source>
</evidence>
<reference evidence="6" key="1">
    <citation type="submission" date="2022-08" db="EMBL/GenBank/DDBJ databases">
        <authorList>
            <person name="Deng Y."/>
            <person name="Han X.-F."/>
            <person name="Zhang Y.-Q."/>
        </authorList>
    </citation>
    <scope>NUCLEOTIDE SEQUENCE</scope>
    <source>
        <strain evidence="6">CPCC 203407</strain>
    </source>
</reference>
<comment type="function">
    <text evidence="3">Catalyzes the phosphorylation of the 3'-hydroxyl group of dephosphocoenzyme A to form coenzyme A.</text>
</comment>
<proteinExistence type="inferred from homology"/>
<dbReference type="RefSeq" id="WP_259526618.1">
    <property type="nucleotide sequence ID" value="NZ_JANLCK010000004.1"/>
</dbReference>
<keyword evidence="1 3" id="KW-0547">Nucleotide-binding</keyword>
<dbReference type="GO" id="GO:0004140">
    <property type="term" value="F:dephospho-CoA kinase activity"/>
    <property type="evidence" value="ECO:0007669"/>
    <property type="project" value="UniProtKB-UniRule"/>
</dbReference>
<dbReference type="NCBIfam" id="NF002879">
    <property type="entry name" value="PRK03333.1"/>
    <property type="match status" value="1"/>
</dbReference>
<protein>
    <recommendedName>
        <fullName evidence="3 4">Dephospho-CoA kinase</fullName>
        <ecNumber evidence="3 4">2.7.1.24</ecNumber>
    </recommendedName>
    <alternativeName>
        <fullName evidence="3">Dephosphocoenzyme A kinase</fullName>
    </alternativeName>
</protein>
<evidence type="ECO:0000256" key="1">
    <source>
        <dbReference type="ARBA" id="ARBA00022741"/>
    </source>
</evidence>
<dbReference type="EMBL" id="JANLCK010000004">
    <property type="protein sequence ID" value="MCS5725954.1"/>
    <property type="molecule type" value="Genomic_DNA"/>
</dbReference>
<dbReference type="PANTHER" id="PTHR10695:SF46">
    <property type="entry name" value="BIFUNCTIONAL COENZYME A SYNTHASE-RELATED"/>
    <property type="match status" value="1"/>
</dbReference>
<name>A0AA41XGT4_9MICO</name>
<evidence type="ECO:0000313" key="6">
    <source>
        <dbReference type="EMBL" id="MCS5725954.1"/>
    </source>
</evidence>
<keyword evidence="7" id="KW-1185">Reference proteome</keyword>
<evidence type="ECO:0000256" key="2">
    <source>
        <dbReference type="ARBA" id="ARBA00022840"/>
    </source>
</evidence>
<gene>
    <name evidence="3 6" type="primary">coaE</name>
    <name evidence="6" type="ORF">N1028_08590</name>
</gene>
<dbReference type="PANTHER" id="PTHR10695">
    <property type="entry name" value="DEPHOSPHO-COA KINASE-RELATED"/>
    <property type="match status" value="1"/>
</dbReference>
<dbReference type="AlphaFoldDB" id="A0AA41XGT4"/>
<dbReference type="InterPro" id="IPR001977">
    <property type="entry name" value="Depp_CoAkinase"/>
</dbReference>
<comment type="caution">
    <text evidence="6">The sequence shown here is derived from an EMBL/GenBank/DDBJ whole genome shotgun (WGS) entry which is preliminary data.</text>
</comment>
<comment type="catalytic activity">
    <reaction evidence="3">
        <text>3'-dephospho-CoA + ATP = ADP + CoA + H(+)</text>
        <dbReference type="Rhea" id="RHEA:18245"/>
        <dbReference type="ChEBI" id="CHEBI:15378"/>
        <dbReference type="ChEBI" id="CHEBI:30616"/>
        <dbReference type="ChEBI" id="CHEBI:57287"/>
        <dbReference type="ChEBI" id="CHEBI:57328"/>
        <dbReference type="ChEBI" id="CHEBI:456216"/>
        <dbReference type="EC" id="2.7.1.24"/>
    </reaction>
</comment>
<comment type="similarity">
    <text evidence="3">Belongs to the CoaE family.</text>
</comment>
<keyword evidence="2 3" id="KW-0067">ATP-binding</keyword>
<accession>A0AA41XGT4</accession>
<dbReference type="NCBIfam" id="TIGR00152">
    <property type="entry name" value="dephospho-CoA kinase"/>
    <property type="match status" value="1"/>
</dbReference>
<dbReference type="Pfam" id="PF01121">
    <property type="entry name" value="CoaE"/>
    <property type="match status" value="1"/>
</dbReference>
<keyword evidence="3 6" id="KW-0808">Transferase</keyword>
<dbReference type="EC" id="2.7.1.24" evidence="3 4"/>
<comment type="pathway">
    <text evidence="3">Cofactor biosynthesis; coenzyme A biosynthesis; CoA from (R)-pantothenate: step 5/5.</text>
</comment>